<evidence type="ECO:0000313" key="4">
    <source>
        <dbReference type="Proteomes" id="UP000215694"/>
    </source>
</evidence>
<feature type="transmembrane region" description="Helical" evidence="1">
    <location>
        <begin position="62"/>
        <end position="81"/>
    </location>
</feature>
<sequence>MLGTNLSWTIISIISITIKWIILKAVLDEISKSKSSKLTLNIAMLISISIDILGLIYEFNPIFQMSIDIVTTSIFIIYNYYMSLIKGVFISALYQGIILFCEEIVYKLIFTIANKVSVINYLEYYTLLEDKTVRLELIIISNLILLSLIPITKAIKLQSEIRKRDYMYIIFSIISNIICVIVFFTIIFKEYHGITNTALDISILLVSFTVLVSSIFSTNLISRVIKDNRLRLENELIKESIDMQYKYYMSLKESQLEVRKLYHDMKNHMICIENLYGKNDYLKSISSKLEESESIFDTGNMILDIILNDKKTICDNSGIDLTVDINFSKCDFIDISDVCSIFSNMIDNSIEACKKINDDSIAKKIKIKGTIVNRLYVIKCENTKVNKVRYIDNLIITQKKDKFLHGIGITSIKSSVEKYDGNLDIEVSKYDFSITIYIPLIKKKPQLDT</sequence>
<dbReference type="Pfam" id="PF14501">
    <property type="entry name" value="HATPase_c_5"/>
    <property type="match status" value="1"/>
</dbReference>
<gene>
    <name evidence="3" type="ORF">CHL78_009090</name>
</gene>
<feature type="domain" description="Sensor histidine kinase NatK-like C-terminal" evidence="2">
    <location>
        <begin position="335"/>
        <end position="439"/>
    </location>
</feature>
<feature type="transmembrane region" description="Helical" evidence="1">
    <location>
        <begin position="167"/>
        <end position="189"/>
    </location>
</feature>
<evidence type="ECO:0000313" key="3">
    <source>
        <dbReference type="EMBL" id="RDY27610.1"/>
    </source>
</evidence>
<organism evidence="3 4">
    <name type="scientific">Romboutsia weinsteinii</name>
    <dbReference type="NCBI Taxonomy" id="2020949"/>
    <lineage>
        <taxon>Bacteria</taxon>
        <taxon>Bacillati</taxon>
        <taxon>Bacillota</taxon>
        <taxon>Clostridia</taxon>
        <taxon>Peptostreptococcales</taxon>
        <taxon>Peptostreptococcaceae</taxon>
        <taxon>Romboutsia</taxon>
    </lineage>
</organism>
<proteinExistence type="predicted"/>
<reference evidence="3 4" key="1">
    <citation type="journal article" date="2017" name="Genome Announc.">
        <title>Draft Genome Sequence of Romboutsia weinsteinii sp. nov. Strain CCRI-19649(T) Isolated from Surface Water.</title>
        <authorList>
            <person name="Maheux A.F."/>
            <person name="Boudreau D.K."/>
            <person name="Berube E."/>
            <person name="Boissinot M."/>
            <person name="Cantin P."/>
            <person name="Raymond F."/>
            <person name="Corbeil J."/>
            <person name="Omar R.F."/>
            <person name="Bergeron M.G."/>
        </authorList>
    </citation>
    <scope>NUCLEOTIDE SEQUENCE [LARGE SCALE GENOMIC DNA]</scope>
    <source>
        <strain evidence="3 4">CCRI-19649</strain>
    </source>
</reference>
<keyword evidence="1" id="KW-0472">Membrane</keyword>
<keyword evidence="4" id="KW-1185">Reference proteome</keyword>
<dbReference type="OrthoDB" id="1749546at2"/>
<accession>A0A371J497</accession>
<dbReference type="AlphaFoldDB" id="A0A371J497"/>
<dbReference type="PANTHER" id="PTHR40448">
    <property type="entry name" value="TWO-COMPONENT SENSOR HISTIDINE KINASE"/>
    <property type="match status" value="1"/>
</dbReference>
<feature type="transmembrane region" description="Helical" evidence="1">
    <location>
        <begin position="6"/>
        <end position="26"/>
    </location>
</feature>
<dbReference type="RefSeq" id="WP_094367341.1">
    <property type="nucleotide sequence ID" value="NZ_NOJY02000012.1"/>
</dbReference>
<dbReference type="Gene3D" id="3.30.565.10">
    <property type="entry name" value="Histidine kinase-like ATPase, C-terminal domain"/>
    <property type="match status" value="1"/>
</dbReference>
<dbReference type="Proteomes" id="UP000215694">
    <property type="component" value="Unassembled WGS sequence"/>
</dbReference>
<dbReference type="GO" id="GO:0042802">
    <property type="term" value="F:identical protein binding"/>
    <property type="evidence" value="ECO:0007669"/>
    <property type="project" value="TreeGrafter"/>
</dbReference>
<dbReference type="InterPro" id="IPR036890">
    <property type="entry name" value="HATPase_C_sf"/>
</dbReference>
<evidence type="ECO:0000259" key="2">
    <source>
        <dbReference type="Pfam" id="PF14501"/>
    </source>
</evidence>
<comment type="caution">
    <text evidence="3">The sequence shown here is derived from an EMBL/GenBank/DDBJ whole genome shotgun (WGS) entry which is preliminary data.</text>
</comment>
<name>A0A371J497_9FIRM</name>
<feature type="transmembrane region" description="Helical" evidence="1">
    <location>
        <begin position="201"/>
        <end position="221"/>
    </location>
</feature>
<dbReference type="EMBL" id="NOJY02000012">
    <property type="protein sequence ID" value="RDY27610.1"/>
    <property type="molecule type" value="Genomic_DNA"/>
</dbReference>
<dbReference type="SUPFAM" id="SSF55874">
    <property type="entry name" value="ATPase domain of HSP90 chaperone/DNA topoisomerase II/histidine kinase"/>
    <property type="match status" value="1"/>
</dbReference>
<dbReference type="CDD" id="cd16935">
    <property type="entry name" value="HATPase_AgrC-ComD-like"/>
    <property type="match status" value="1"/>
</dbReference>
<feature type="transmembrane region" description="Helical" evidence="1">
    <location>
        <begin position="38"/>
        <end position="56"/>
    </location>
</feature>
<feature type="transmembrane region" description="Helical" evidence="1">
    <location>
        <begin position="93"/>
        <end position="113"/>
    </location>
</feature>
<dbReference type="InterPro" id="IPR032834">
    <property type="entry name" value="NatK-like_C"/>
</dbReference>
<evidence type="ECO:0000256" key="1">
    <source>
        <dbReference type="SAM" id="Phobius"/>
    </source>
</evidence>
<dbReference type="PANTHER" id="PTHR40448:SF1">
    <property type="entry name" value="TWO-COMPONENT SENSOR HISTIDINE KINASE"/>
    <property type="match status" value="1"/>
</dbReference>
<feature type="transmembrane region" description="Helical" evidence="1">
    <location>
        <begin position="133"/>
        <end position="155"/>
    </location>
</feature>
<keyword evidence="1" id="KW-0812">Transmembrane</keyword>
<keyword evidence="1" id="KW-1133">Transmembrane helix</keyword>
<protein>
    <submittedName>
        <fullName evidence="3">GHKL domain-containing protein</fullName>
    </submittedName>
</protein>